<keyword evidence="2" id="KW-1185">Reference proteome</keyword>
<reference evidence="2" key="1">
    <citation type="journal article" date="2019" name="Int. J. Syst. Evol. Microbiol.">
        <title>The Global Catalogue of Microorganisms (GCM) 10K type strain sequencing project: providing services to taxonomists for standard genome sequencing and annotation.</title>
        <authorList>
            <consortium name="The Broad Institute Genomics Platform"/>
            <consortium name="The Broad Institute Genome Sequencing Center for Infectious Disease"/>
            <person name="Wu L."/>
            <person name="Ma J."/>
        </authorList>
    </citation>
    <scope>NUCLEOTIDE SEQUENCE [LARGE SCALE GENOMIC DNA]</scope>
    <source>
        <strain evidence="2">JCM 18063</strain>
    </source>
</reference>
<accession>A0ABP8Y900</accession>
<organism evidence="1 2">
    <name type="scientific">Isoptericola chiayiensis</name>
    <dbReference type="NCBI Taxonomy" id="579446"/>
    <lineage>
        <taxon>Bacteria</taxon>
        <taxon>Bacillati</taxon>
        <taxon>Actinomycetota</taxon>
        <taxon>Actinomycetes</taxon>
        <taxon>Micrococcales</taxon>
        <taxon>Promicromonosporaceae</taxon>
        <taxon>Isoptericola</taxon>
    </lineage>
</organism>
<sequence length="249" mass="27181">MQEPGRWLCLARHITLLTEDFVKTKLSVMGGLLTVSDAAGRLSVSVRQVQHLVARGELRKIARGLVDETSVDRYMAVRSGAHTRAWSSGTAWAAVSLLSGRGSGWIGASQRSRLRQQLRRNSPEVLVVRTRDRAAVTRYRAHPSVARHLSDAVVHHQEAEQRLGLTASTALDGYVAEADLGGLVSQYGLDRDDDGDVVLRATTMDLGVVRELAEGDVVLAALDLAESLDVRERRAGQQALGRALERFRG</sequence>
<evidence type="ECO:0000313" key="2">
    <source>
        <dbReference type="Proteomes" id="UP001500956"/>
    </source>
</evidence>
<dbReference type="Proteomes" id="UP001500956">
    <property type="component" value="Unassembled WGS sequence"/>
</dbReference>
<evidence type="ECO:0000313" key="1">
    <source>
        <dbReference type="EMBL" id="GAA4724404.1"/>
    </source>
</evidence>
<protein>
    <recommendedName>
        <fullName evidence="3">Helix-turn-helix domain-containing protein</fullName>
    </recommendedName>
</protein>
<evidence type="ECO:0008006" key="3">
    <source>
        <dbReference type="Google" id="ProtNLM"/>
    </source>
</evidence>
<comment type="caution">
    <text evidence="1">The sequence shown here is derived from an EMBL/GenBank/DDBJ whole genome shotgun (WGS) entry which is preliminary data.</text>
</comment>
<proteinExistence type="predicted"/>
<dbReference type="EMBL" id="BAABID010000006">
    <property type="protein sequence ID" value="GAA4724404.1"/>
    <property type="molecule type" value="Genomic_DNA"/>
</dbReference>
<gene>
    <name evidence="1" type="ORF">GCM10023216_12990</name>
</gene>
<name>A0ABP8Y900_9MICO</name>